<evidence type="ECO:0000256" key="5">
    <source>
        <dbReference type="ARBA" id="ARBA00022692"/>
    </source>
</evidence>
<dbReference type="Proteomes" id="UP001596303">
    <property type="component" value="Unassembled WGS sequence"/>
</dbReference>
<comment type="caution">
    <text evidence="16">The sequence shown here is derived from an EMBL/GenBank/DDBJ whole genome shotgun (WGS) entry which is preliminary data.</text>
</comment>
<dbReference type="InterPro" id="IPR000531">
    <property type="entry name" value="Beta-barrel_TonB"/>
</dbReference>
<sequence>MNYRHLLASGISAAALAFSFQAFAQDTTEEDTSAERESAVAKVLNRVTVSATKKADVEDVQTVPVSVTAFNGDTLEALKVRDLESLSYSSPNVSLDDVGTSRGSANFAIRGLGVNSSIPSIDPAVGVFVDGVYIGVNSGVVMDLFDLDSIEVLRGPQGLLFGRNTTGGAVLINTGNPTDEFQAKARIAVEGPIDDDRGGINTYIQGTVSGPIIEDKLNGKIGVYFNGDEGYFKNQYNGDNQGEAQTYLVRGALEWLAADNVTFLGKVEYSDSRSDGPAGQNRGLFERDTFDFSINNPGFAESETLFGSLRTDIDVDFGNGTITNIIGYRDLDSATSSDIDATPLTLFHSLSEFTQEQFSEELRYAGTFGDLDFTTGVFFFEQELRYTEIRSIPPSSPLGFYGGGAQDHKVLGAFAQVDYNFTDKFVGIFGLRWSKEDKDADVTYIRPRPECSVVEGSCPVTGTNPYIPGEPNGFSDDDSWTNWTPKLGFQYFYNDNTQFFGNYTKGFRSGGYNFRITDYNVFSDIVAQTGSPGFDEEEVDSYEIGVKYETDDLKGLVNASIFYTEIADMQREVNASSPTAGVVQNIINTADAEILGAEVEGRYAFTDSFLMTANIGVIDAEYTDVKYDISGDLVADGEDLALSIPRVPELTYGFGFVHDLDLGDKGSVTTTANYQFKDKFAYTDSNVGWVQEYDALSANVTWNTPYSGLALSLYGDNLLDEVSVGNDTQVPFGGNVSPLVPGSSNLSTGMNVPFGAYPAAGTFSPLKKGRVIGIELTYEY</sequence>
<dbReference type="InterPro" id="IPR012910">
    <property type="entry name" value="Plug_dom"/>
</dbReference>
<dbReference type="InterPro" id="IPR039426">
    <property type="entry name" value="TonB-dep_rcpt-like"/>
</dbReference>
<evidence type="ECO:0000256" key="10">
    <source>
        <dbReference type="ARBA" id="ARBA00023237"/>
    </source>
</evidence>
<keyword evidence="5 11" id="KW-0812">Transmembrane</keyword>
<organism evidence="16 17">
    <name type="scientific">Ponticaulis profundi</name>
    <dbReference type="NCBI Taxonomy" id="2665222"/>
    <lineage>
        <taxon>Bacteria</taxon>
        <taxon>Pseudomonadati</taxon>
        <taxon>Pseudomonadota</taxon>
        <taxon>Alphaproteobacteria</taxon>
        <taxon>Hyphomonadales</taxon>
        <taxon>Hyphomonadaceae</taxon>
        <taxon>Ponticaulis</taxon>
    </lineage>
</organism>
<dbReference type="Pfam" id="PF07715">
    <property type="entry name" value="Plug"/>
    <property type="match status" value="1"/>
</dbReference>
<feature type="domain" description="TonB-dependent receptor plug" evidence="15">
    <location>
        <begin position="60"/>
        <end position="169"/>
    </location>
</feature>
<evidence type="ECO:0000259" key="14">
    <source>
        <dbReference type="Pfam" id="PF00593"/>
    </source>
</evidence>
<accession>A0ABW1S5G3</accession>
<dbReference type="RefSeq" id="WP_377374276.1">
    <property type="nucleotide sequence ID" value="NZ_JBHSSW010000002.1"/>
</dbReference>
<dbReference type="InterPro" id="IPR036942">
    <property type="entry name" value="Beta-barrel_TonB_sf"/>
</dbReference>
<reference evidence="17" key="1">
    <citation type="journal article" date="2019" name="Int. J. Syst. Evol. Microbiol.">
        <title>The Global Catalogue of Microorganisms (GCM) 10K type strain sequencing project: providing services to taxonomists for standard genome sequencing and annotation.</title>
        <authorList>
            <consortium name="The Broad Institute Genomics Platform"/>
            <consortium name="The Broad Institute Genome Sequencing Center for Infectious Disease"/>
            <person name="Wu L."/>
            <person name="Ma J."/>
        </authorList>
    </citation>
    <scope>NUCLEOTIDE SEQUENCE [LARGE SCALE GENOMIC DNA]</scope>
    <source>
        <strain evidence="17">CGMCC-1.15741</strain>
    </source>
</reference>
<evidence type="ECO:0000256" key="3">
    <source>
        <dbReference type="ARBA" id="ARBA00022452"/>
    </source>
</evidence>
<evidence type="ECO:0000256" key="7">
    <source>
        <dbReference type="ARBA" id="ARBA00023065"/>
    </source>
</evidence>
<evidence type="ECO:0000256" key="13">
    <source>
        <dbReference type="SAM" id="SignalP"/>
    </source>
</evidence>
<keyword evidence="13" id="KW-0732">Signal</keyword>
<evidence type="ECO:0000313" key="16">
    <source>
        <dbReference type="EMBL" id="MFC6196622.1"/>
    </source>
</evidence>
<keyword evidence="10 11" id="KW-0998">Cell outer membrane</keyword>
<gene>
    <name evidence="16" type="ORF">ACFQDM_00955</name>
</gene>
<keyword evidence="3 11" id="KW-1134">Transmembrane beta strand</keyword>
<comment type="similarity">
    <text evidence="11 12">Belongs to the TonB-dependent receptor family.</text>
</comment>
<evidence type="ECO:0000256" key="4">
    <source>
        <dbReference type="ARBA" id="ARBA00022496"/>
    </source>
</evidence>
<dbReference type="SUPFAM" id="SSF56935">
    <property type="entry name" value="Porins"/>
    <property type="match status" value="1"/>
</dbReference>
<keyword evidence="4" id="KW-0410">Iron transport</keyword>
<evidence type="ECO:0000313" key="17">
    <source>
        <dbReference type="Proteomes" id="UP001596303"/>
    </source>
</evidence>
<feature type="domain" description="TonB-dependent receptor-like beta-barrel" evidence="14">
    <location>
        <begin position="262"/>
        <end position="718"/>
    </location>
</feature>
<evidence type="ECO:0000256" key="2">
    <source>
        <dbReference type="ARBA" id="ARBA00022448"/>
    </source>
</evidence>
<dbReference type="PANTHER" id="PTHR32552">
    <property type="entry name" value="FERRICHROME IRON RECEPTOR-RELATED"/>
    <property type="match status" value="1"/>
</dbReference>
<evidence type="ECO:0000256" key="8">
    <source>
        <dbReference type="ARBA" id="ARBA00023077"/>
    </source>
</evidence>
<keyword evidence="9 11" id="KW-0472">Membrane</keyword>
<feature type="chain" id="PRO_5047147113" evidence="13">
    <location>
        <begin position="25"/>
        <end position="780"/>
    </location>
</feature>
<protein>
    <submittedName>
        <fullName evidence="16">TonB-dependent receptor</fullName>
    </submittedName>
</protein>
<keyword evidence="6" id="KW-0408">Iron</keyword>
<keyword evidence="2 11" id="KW-0813">Transport</keyword>
<comment type="subcellular location">
    <subcellularLocation>
        <location evidence="1 11">Cell outer membrane</location>
        <topology evidence="1 11">Multi-pass membrane protein</topology>
    </subcellularLocation>
</comment>
<keyword evidence="7" id="KW-0406">Ion transport</keyword>
<feature type="signal peptide" evidence="13">
    <location>
        <begin position="1"/>
        <end position="24"/>
    </location>
</feature>
<keyword evidence="17" id="KW-1185">Reference proteome</keyword>
<dbReference type="Gene3D" id="2.40.170.20">
    <property type="entry name" value="TonB-dependent receptor, beta-barrel domain"/>
    <property type="match status" value="1"/>
</dbReference>
<dbReference type="PROSITE" id="PS52016">
    <property type="entry name" value="TONB_DEPENDENT_REC_3"/>
    <property type="match status" value="1"/>
</dbReference>
<evidence type="ECO:0000256" key="12">
    <source>
        <dbReference type="RuleBase" id="RU003357"/>
    </source>
</evidence>
<dbReference type="EMBL" id="JBHSSW010000002">
    <property type="protein sequence ID" value="MFC6196622.1"/>
    <property type="molecule type" value="Genomic_DNA"/>
</dbReference>
<name>A0ABW1S5G3_9PROT</name>
<evidence type="ECO:0000256" key="9">
    <source>
        <dbReference type="ARBA" id="ARBA00023136"/>
    </source>
</evidence>
<evidence type="ECO:0000256" key="6">
    <source>
        <dbReference type="ARBA" id="ARBA00023004"/>
    </source>
</evidence>
<proteinExistence type="inferred from homology"/>
<keyword evidence="8 12" id="KW-0798">TonB box</keyword>
<evidence type="ECO:0000256" key="1">
    <source>
        <dbReference type="ARBA" id="ARBA00004571"/>
    </source>
</evidence>
<evidence type="ECO:0000259" key="15">
    <source>
        <dbReference type="Pfam" id="PF07715"/>
    </source>
</evidence>
<keyword evidence="16" id="KW-0675">Receptor</keyword>
<dbReference type="PANTHER" id="PTHR32552:SF81">
    <property type="entry name" value="TONB-DEPENDENT OUTER MEMBRANE RECEPTOR"/>
    <property type="match status" value="1"/>
</dbReference>
<dbReference type="Pfam" id="PF00593">
    <property type="entry name" value="TonB_dep_Rec_b-barrel"/>
    <property type="match status" value="1"/>
</dbReference>
<evidence type="ECO:0000256" key="11">
    <source>
        <dbReference type="PROSITE-ProRule" id="PRU01360"/>
    </source>
</evidence>